<proteinExistence type="predicted"/>
<dbReference type="AlphaFoldDB" id="A0A101LYK0"/>
<geneLocation type="mitochondrion" evidence="1"/>
<accession>A0A101LYK0</accession>
<evidence type="ECO:0000313" key="1">
    <source>
        <dbReference type="EMBL" id="KUM47657.1"/>
    </source>
</evidence>
<organism evidence="1">
    <name type="scientific">Picea glauca</name>
    <name type="common">White spruce</name>
    <name type="synonym">Pinus glauca</name>
    <dbReference type="NCBI Taxonomy" id="3330"/>
    <lineage>
        <taxon>Eukaryota</taxon>
        <taxon>Viridiplantae</taxon>
        <taxon>Streptophyta</taxon>
        <taxon>Embryophyta</taxon>
        <taxon>Tracheophyta</taxon>
        <taxon>Spermatophyta</taxon>
        <taxon>Pinopsida</taxon>
        <taxon>Pinidae</taxon>
        <taxon>Conifers I</taxon>
        <taxon>Pinales</taxon>
        <taxon>Pinaceae</taxon>
        <taxon>Picea</taxon>
    </lineage>
</organism>
<name>A0A101LYK0_PICGL</name>
<keyword evidence="1" id="KW-0496">Mitochondrion</keyword>
<comment type="caution">
    <text evidence="1">The sequence shown here is derived from an EMBL/GenBank/DDBJ whole genome shotgun (WGS) entry which is preliminary data.</text>
</comment>
<gene>
    <name evidence="1" type="ORF">ABT39_MTgene5844</name>
</gene>
<dbReference type="EMBL" id="LKAM01000007">
    <property type="protein sequence ID" value="KUM47657.1"/>
    <property type="molecule type" value="Genomic_DNA"/>
</dbReference>
<reference evidence="1" key="1">
    <citation type="journal article" date="2015" name="Genome Biol. Evol.">
        <title>Organellar Genomes of White Spruce (Picea glauca): Assembly and Annotation.</title>
        <authorList>
            <person name="Jackman S.D."/>
            <person name="Warren R.L."/>
            <person name="Gibb E.A."/>
            <person name="Vandervalk B.P."/>
            <person name="Mohamadi H."/>
            <person name="Chu J."/>
            <person name="Raymond A."/>
            <person name="Pleasance S."/>
            <person name="Coope R."/>
            <person name="Wildung M.R."/>
            <person name="Ritland C.E."/>
            <person name="Bousquet J."/>
            <person name="Jones S.J."/>
            <person name="Bohlmann J."/>
            <person name="Birol I."/>
        </authorList>
    </citation>
    <scope>NUCLEOTIDE SEQUENCE [LARGE SCALE GENOMIC DNA]</scope>
    <source>
        <tissue evidence="1">Flushing bud</tissue>
    </source>
</reference>
<protein>
    <submittedName>
        <fullName evidence="1">Uncharacterized protein</fullName>
    </submittedName>
</protein>
<sequence>MQRLITPSAPNLYNRPSFLATQYTLTSRISNPIQSLNYTHLPLGVQTHLHPVEPLLLACLTSLSCRTGFPLFDKIEWPSLFD</sequence>